<comment type="caution">
    <text evidence="2">The sequence shown here is derived from an EMBL/GenBank/DDBJ whole genome shotgun (WGS) entry which is preliminary data.</text>
</comment>
<dbReference type="CDD" id="cd13225">
    <property type="entry name" value="PH-like_bacteria"/>
    <property type="match status" value="1"/>
</dbReference>
<evidence type="ECO:0000313" key="2">
    <source>
        <dbReference type="EMBL" id="MCW8109662.1"/>
    </source>
</evidence>
<sequence length="124" mass="13659">MGLLDTLMGNASETNAEEVKDELAAILADNEQVVKAYKLVRDLVIFTTGRVMFIDKQGLTGRKVNYHSIPYRAITQFVVESAGHFDTDSELTLWVSGQNSPLKIELSKNAAQGVQKTLAQQLFG</sequence>
<keyword evidence="3" id="KW-1185">Reference proteome</keyword>
<dbReference type="Proteomes" id="UP001142810">
    <property type="component" value="Unassembled WGS sequence"/>
</dbReference>
<gene>
    <name evidence="2" type="ORF">OPS25_14220</name>
</gene>
<dbReference type="PANTHER" id="PTHR35796:SF3">
    <property type="entry name" value="BHLH DOMAIN-CONTAINING PROTEIN"/>
    <property type="match status" value="1"/>
</dbReference>
<proteinExistence type="predicted"/>
<accession>A0ABT3PA48</accession>
<evidence type="ECO:0000259" key="1">
    <source>
        <dbReference type="Pfam" id="PF08000"/>
    </source>
</evidence>
<dbReference type="PANTHER" id="PTHR35796">
    <property type="entry name" value="HYPOTHETICAL CYTOSOLIC PROTEIN"/>
    <property type="match status" value="1"/>
</dbReference>
<dbReference type="Gene3D" id="2.30.29.50">
    <property type="entry name" value="Bacterial Pleckstrin homology domain"/>
    <property type="match status" value="1"/>
</dbReference>
<dbReference type="Pfam" id="PF08000">
    <property type="entry name" value="bPH_1"/>
    <property type="match status" value="1"/>
</dbReference>
<dbReference type="InterPro" id="IPR037063">
    <property type="entry name" value="PHb_sf"/>
</dbReference>
<evidence type="ECO:0000313" key="3">
    <source>
        <dbReference type="Proteomes" id="UP001142810"/>
    </source>
</evidence>
<dbReference type="InterPro" id="IPR012544">
    <property type="entry name" value="PHb"/>
</dbReference>
<protein>
    <submittedName>
        <fullName evidence="2">PH domain-containing protein</fullName>
    </submittedName>
</protein>
<name>A0ABT3PA48_9ALTE</name>
<feature type="domain" description="Bacterial Pleckstrin homology" evidence="1">
    <location>
        <begin position="2"/>
        <end position="120"/>
    </location>
</feature>
<dbReference type="EMBL" id="JAPFRD010000012">
    <property type="protein sequence ID" value="MCW8109662.1"/>
    <property type="molecule type" value="Genomic_DNA"/>
</dbReference>
<organism evidence="2 3">
    <name type="scientific">Alteromonas aquimaris</name>
    <dbReference type="NCBI Taxonomy" id="2998417"/>
    <lineage>
        <taxon>Bacteria</taxon>
        <taxon>Pseudomonadati</taxon>
        <taxon>Pseudomonadota</taxon>
        <taxon>Gammaproteobacteria</taxon>
        <taxon>Alteromonadales</taxon>
        <taxon>Alteromonadaceae</taxon>
        <taxon>Alteromonas/Salinimonas group</taxon>
        <taxon>Alteromonas</taxon>
    </lineage>
</organism>
<dbReference type="RefSeq" id="WP_265618505.1">
    <property type="nucleotide sequence ID" value="NZ_JAPFRD010000012.1"/>
</dbReference>
<reference evidence="2" key="1">
    <citation type="submission" date="2022-11" db="EMBL/GenBank/DDBJ databases">
        <title>Alteromonas sp. nov., isolated from sea water of the Qingdao.</title>
        <authorList>
            <person name="Wang Q."/>
        </authorList>
    </citation>
    <scope>NUCLEOTIDE SEQUENCE</scope>
    <source>
        <strain evidence="2">ASW11-7</strain>
    </source>
</reference>
<dbReference type="SUPFAM" id="SSF50729">
    <property type="entry name" value="PH domain-like"/>
    <property type="match status" value="1"/>
</dbReference>